<dbReference type="STRING" id="1763538.LPB68_16385"/>
<evidence type="ECO:0000313" key="1">
    <source>
        <dbReference type="EMBL" id="OAB71439.1"/>
    </source>
</evidence>
<organism evidence="1 2">
    <name type="scientific">Paenibacillus crassostreae</name>
    <dbReference type="NCBI Taxonomy" id="1763538"/>
    <lineage>
        <taxon>Bacteria</taxon>
        <taxon>Bacillati</taxon>
        <taxon>Bacillota</taxon>
        <taxon>Bacilli</taxon>
        <taxon>Bacillales</taxon>
        <taxon>Paenibacillaceae</taxon>
        <taxon>Paenibacillus</taxon>
    </lineage>
</organism>
<protein>
    <submittedName>
        <fullName evidence="1">Uncharacterized protein</fullName>
    </submittedName>
</protein>
<accession>A0A167AUE3</accession>
<proteinExistence type="predicted"/>
<evidence type="ECO:0000313" key="2">
    <source>
        <dbReference type="Proteomes" id="UP000077134"/>
    </source>
</evidence>
<comment type="caution">
    <text evidence="1">The sequence shown here is derived from an EMBL/GenBank/DDBJ whole genome shotgun (WGS) entry which is preliminary data.</text>
</comment>
<dbReference type="OrthoDB" id="2879095at2"/>
<name>A0A167AUE3_9BACL</name>
<dbReference type="KEGG" id="pcx:LPB68_16385"/>
<gene>
    <name evidence="1" type="ORF">PNBC_19255</name>
</gene>
<dbReference type="EMBL" id="LSFN01000039">
    <property type="protein sequence ID" value="OAB71439.1"/>
    <property type="molecule type" value="Genomic_DNA"/>
</dbReference>
<sequence length="111" mass="12632">MTEEILMVKIQNTLAEGKDLYNATRGNWVIDKRRFKNIRYVVGIQNGEVVSVYEPKEWSIIESGEDGGRKFFDGIELQDSALFNKFQKAAPKMLEKFGNGQAIGYISLPEI</sequence>
<dbReference type="RefSeq" id="WP_068661051.1">
    <property type="nucleotide sequence ID" value="NZ_CP017770.1"/>
</dbReference>
<dbReference type="AlphaFoldDB" id="A0A167AUE3"/>
<dbReference type="Proteomes" id="UP000077134">
    <property type="component" value="Unassembled WGS sequence"/>
</dbReference>
<keyword evidence="2" id="KW-1185">Reference proteome</keyword>
<reference evidence="1 2" key="1">
    <citation type="submission" date="2016-02" db="EMBL/GenBank/DDBJ databases">
        <title>Paenibacillus sp. LPB0068, isolated from Crassostrea gigas.</title>
        <authorList>
            <person name="Shin S.-K."/>
            <person name="Yi H."/>
        </authorList>
    </citation>
    <scope>NUCLEOTIDE SEQUENCE [LARGE SCALE GENOMIC DNA]</scope>
    <source>
        <strain evidence="1 2">LPB0068</strain>
    </source>
</reference>